<dbReference type="EMBL" id="FMAK01000023">
    <property type="protein sequence ID" value="SCB66953.1"/>
    <property type="molecule type" value="Genomic_DNA"/>
</dbReference>
<gene>
    <name evidence="2" type="ORF">BWGO95_01073</name>
</gene>
<organism evidence="2 3">
    <name type="scientific">Bacillus mycoides</name>
    <dbReference type="NCBI Taxonomy" id="1405"/>
    <lineage>
        <taxon>Bacteria</taxon>
        <taxon>Bacillati</taxon>
        <taxon>Bacillota</taxon>
        <taxon>Bacilli</taxon>
        <taxon>Bacillales</taxon>
        <taxon>Bacillaceae</taxon>
        <taxon>Bacillus</taxon>
        <taxon>Bacillus cereus group</taxon>
    </lineage>
</organism>
<sequence>MFVMAYGTPESLEDAYSHSSWA</sequence>
<name>A0A1G4EDT0_BACMY</name>
<protein>
    <submittedName>
        <fullName evidence="2">Uncharacterized protein</fullName>
    </submittedName>
</protein>
<dbReference type="AlphaFoldDB" id="A0A1G4EDT0"/>
<evidence type="ECO:0000313" key="3">
    <source>
        <dbReference type="Proteomes" id="UP000195696"/>
    </source>
</evidence>
<dbReference type="Proteomes" id="UP000195696">
    <property type="component" value="Unassembled WGS sequence"/>
</dbReference>
<reference evidence="2 3" key="1">
    <citation type="submission" date="2016-08" db="EMBL/GenBank/DDBJ databases">
        <authorList>
            <person name="Seilhamer J.J."/>
        </authorList>
    </citation>
    <scope>NUCLEOTIDE SEQUENCE [LARGE SCALE GENOMIC DNA]</scope>
    <source>
        <strain evidence="2 3">SDA_GO95</strain>
    </source>
</reference>
<accession>A0A1G4EDT0</accession>
<evidence type="ECO:0000256" key="1">
    <source>
        <dbReference type="SAM" id="MobiDB-lite"/>
    </source>
</evidence>
<proteinExistence type="predicted"/>
<feature type="region of interest" description="Disordered" evidence="1">
    <location>
        <begin position="1"/>
        <end position="22"/>
    </location>
</feature>
<evidence type="ECO:0000313" key="2">
    <source>
        <dbReference type="EMBL" id="SCB66953.1"/>
    </source>
</evidence>